<feature type="transmembrane region" description="Helical" evidence="9">
    <location>
        <begin position="16"/>
        <end position="35"/>
    </location>
</feature>
<evidence type="ECO:0000313" key="12">
    <source>
        <dbReference type="Proteomes" id="UP000052008"/>
    </source>
</evidence>
<feature type="transmembrane region" description="Helical" evidence="9">
    <location>
        <begin position="93"/>
        <end position="114"/>
    </location>
</feature>
<evidence type="ECO:0000256" key="8">
    <source>
        <dbReference type="PROSITE-ProRule" id="PRU00339"/>
    </source>
</evidence>
<keyword evidence="5 9" id="KW-0812">Transmembrane</keyword>
<keyword evidence="8" id="KW-0802">TPR repeat</keyword>
<evidence type="ECO:0000256" key="7">
    <source>
        <dbReference type="ARBA" id="ARBA00023136"/>
    </source>
</evidence>
<dbReference type="PANTHER" id="PTHR33908:SF11">
    <property type="entry name" value="MEMBRANE PROTEIN"/>
    <property type="match status" value="1"/>
</dbReference>
<dbReference type="AlphaFoldDB" id="A0A0S7WSM7"/>
<gene>
    <name evidence="11" type="ORF">AMJ39_06150</name>
</gene>
<evidence type="ECO:0000259" key="10">
    <source>
        <dbReference type="Pfam" id="PF13231"/>
    </source>
</evidence>
<proteinExistence type="predicted"/>
<keyword evidence="7 9" id="KW-0472">Membrane</keyword>
<dbReference type="STRING" id="1703770.AMJ39_06150"/>
<keyword evidence="3" id="KW-0328">Glycosyltransferase</keyword>
<feature type="repeat" description="TPR" evidence="8">
    <location>
        <begin position="517"/>
        <end position="550"/>
    </location>
</feature>
<protein>
    <recommendedName>
        <fullName evidence="10">Glycosyltransferase RgtA/B/C/D-like domain-containing protein</fullName>
    </recommendedName>
</protein>
<dbReference type="Pfam" id="PF13424">
    <property type="entry name" value="TPR_12"/>
    <property type="match status" value="1"/>
</dbReference>
<keyword evidence="2" id="KW-1003">Cell membrane</keyword>
<reference evidence="11 12" key="1">
    <citation type="journal article" date="2015" name="Microbiome">
        <title>Genomic resolution of linkages in carbon, nitrogen, and sulfur cycling among widespread estuary sediment bacteria.</title>
        <authorList>
            <person name="Baker B.J."/>
            <person name="Lazar C.S."/>
            <person name="Teske A.P."/>
            <person name="Dick G.J."/>
        </authorList>
    </citation>
    <scope>NUCLEOTIDE SEQUENCE [LARGE SCALE GENOMIC DNA]</scope>
    <source>
        <strain evidence="11">DG_24</strain>
    </source>
</reference>
<dbReference type="GO" id="GO:0009103">
    <property type="term" value="P:lipopolysaccharide biosynthetic process"/>
    <property type="evidence" value="ECO:0007669"/>
    <property type="project" value="UniProtKB-ARBA"/>
</dbReference>
<dbReference type="SUPFAM" id="SSF48452">
    <property type="entry name" value="TPR-like"/>
    <property type="match status" value="1"/>
</dbReference>
<comment type="caution">
    <text evidence="11">The sequence shown here is derived from an EMBL/GenBank/DDBJ whole genome shotgun (WGS) entry which is preliminary data.</text>
</comment>
<sequence length="599" mass="65963">MRPTSGDPHRKERRHLGVLLAILALSFVLRIGYVYQMRHDPFFEHLIVNAAAFDAAGAAIAEGSGPERTAYFHPPLYPYFLGMSYRVFGHSPHAVRLIQALLGTLACLLIYLLGRRAFTPTVGLWSAGAAAIYWTLIFFVGELLPATLSILLCLLALWLFYVAGQGSRLVWWAVAGAALGLGALARPNLIFCPPFLVPAILAFQPFGRRFFRSAALYVAGAAMAVLPVTVRNLVVGHELVVISANAGHNLYLGNGPAADGLNPFPDEAARSILVEMADDELGNGAQSARLTALTFDWVKRHPARTLSLLLKKLILWWNAYEIPNNRDLYLARGRSPLLRLPWLAFALVGPLGLAGAALALRRRASAPLLVFIAAYTLSILPFFVCSRFRLPIVPVLLIFAIWFISWVAGAWKECLRTRRAQCLGAALLLAGAAVLVNGDFYAVRATTFFQIEYNTGWVFSRAGQHEAAIRAYGRALTIDRRPEALENLGLAYQHLGQFERALELYAEAIDLAPETATYAYNNSGVILKTAGDFTAAIPMFERALETDPSYLFAHLNLAECYYRTGRKDDSIRELEIALGLGPPPAVREQIARAMREWSQ</sequence>
<name>A0A0S7WSM7_UNCT6</name>
<feature type="transmembrane region" description="Helical" evidence="9">
    <location>
        <begin position="121"/>
        <end position="140"/>
    </location>
</feature>
<keyword evidence="6 9" id="KW-1133">Transmembrane helix</keyword>
<comment type="subcellular location">
    <subcellularLocation>
        <location evidence="1">Cell membrane</location>
        <topology evidence="1">Multi-pass membrane protein</topology>
    </subcellularLocation>
</comment>
<evidence type="ECO:0000256" key="4">
    <source>
        <dbReference type="ARBA" id="ARBA00022679"/>
    </source>
</evidence>
<dbReference type="Gene3D" id="1.25.40.10">
    <property type="entry name" value="Tetratricopeptide repeat domain"/>
    <property type="match status" value="1"/>
</dbReference>
<feature type="domain" description="Glycosyltransferase RgtA/B/C/D-like" evidence="10">
    <location>
        <begin position="73"/>
        <end position="228"/>
    </location>
</feature>
<evidence type="ECO:0000256" key="9">
    <source>
        <dbReference type="SAM" id="Phobius"/>
    </source>
</evidence>
<evidence type="ECO:0000256" key="2">
    <source>
        <dbReference type="ARBA" id="ARBA00022475"/>
    </source>
</evidence>
<dbReference type="GO" id="GO:0005886">
    <property type="term" value="C:plasma membrane"/>
    <property type="evidence" value="ECO:0007669"/>
    <property type="project" value="UniProtKB-SubCell"/>
</dbReference>
<feature type="transmembrane region" description="Helical" evidence="9">
    <location>
        <begin position="340"/>
        <end position="360"/>
    </location>
</feature>
<organism evidence="11 12">
    <name type="scientific">candidate division TA06 bacterium DG_24</name>
    <dbReference type="NCBI Taxonomy" id="1703770"/>
    <lineage>
        <taxon>Bacteria</taxon>
        <taxon>Bacteria division TA06</taxon>
    </lineage>
</organism>
<evidence type="ECO:0000256" key="5">
    <source>
        <dbReference type="ARBA" id="ARBA00022692"/>
    </source>
</evidence>
<dbReference type="Proteomes" id="UP000052008">
    <property type="component" value="Unassembled WGS sequence"/>
</dbReference>
<feature type="transmembrane region" description="Helical" evidence="9">
    <location>
        <begin position="146"/>
        <end position="163"/>
    </location>
</feature>
<dbReference type="GO" id="GO:0016763">
    <property type="term" value="F:pentosyltransferase activity"/>
    <property type="evidence" value="ECO:0007669"/>
    <property type="project" value="TreeGrafter"/>
</dbReference>
<feature type="transmembrane region" description="Helical" evidence="9">
    <location>
        <begin position="367"/>
        <end position="384"/>
    </location>
</feature>
<keyword evidence="4" id="KW-0808">Transferase</keyword>
<feature type="transmembrane region" description="Helical" evidence="9">
    <location>
        <begin position="170"/>
        <end position="190"/>
    </location>
</feature>
<dbReference type="InterPro" id="IPR050297">
    <property type="entry name" value="LipidA_mod_glycosyltrf_83"/>
</dbReference>
<dbReference type="InterPro" id="IPR011990">
    <property type="entry name" value="TPR-like_helical_dom_sf"/>
</dbReference>
<dbReference type="Pfam" id="PF13231">
    <property type="entry name" value="PMT_2"/>
    <property type="match status" value="1"/>
</dbReference>
<feature type="transmembrane region" description="Helical" evidence="9">
    <location>
        <begin position="390"/>
        <end position="411"/>
    </location>
</feature>
<evidence type="ECO:0000313" key="11">
    <source>
        <dbReference type="EMBL" id="KPJ53043.1"/>
    </source>
</evidence>
<evidence type="ECO:0000256" key="1">
    <source>
        <dbReference type="ARBA" id="ARBA00004651"/>
    </source>
</evidence>
<dbReference type="InterPro" id="IPR038731">
    <property type="entry name" value="RgtA/B/C-like"/>
</dbReference>
<dbReference type="SMART" id="SM00028">
    <property type="entry name" value="TPR"/>
    <property type="match status" value="4"/>
</dbReference>
<dbReference type="InterPro" id="IPR019734">
    <property type="entry name" value="TPR_rpt"/>
</dbReference>
<dbReference type="PROSITE" id="PS50293">
    <property type="entry name" value="TPR_REGION"/>
    <property type="match status" value="2"/>
</dbReference>
<feature type="repeat" description="TPR" evidence="8">
    <location>
        <begin position="482"/>
        <end position="515"/>
    </location>
</feature>
<accession>A0A0S7WSM7</accession>
<dbReference type="EMBL" id="LIZS01000032">
    <property type="protein sequence ID" value="KPJ53043.1"/>
    <property type="molecule type" value="Genomic_DNA"/>
</dbReference>
<evidence type="ECO:0000256" key="3">
    <source>
        <dbReference type="ARBA" id="ARBA00022676"/>
    </source>
</evidence>
<dbReference type="PANTHER" id="PTHR33908">
    <property type="entry name" value="MANNOSYLTRANSFERASE YKCB-RELATED"/>
    <property type="match status" value="1"/>
</dbReference>
<dbReference type="PROSITE" id="PS50005">
    <property type="entry name" value="TPR"/>
    <property type="match status" value="2"/>
</dbReference>
<evidence type="ECO:0000256" key="6">
    <source>
        <dbReference type="ARBA" id="ARBA00022989"/>
    </source>
</evidence>
<feature type="transmembrane region" description="Helical" evidence="9">
    <location>
        <begin position="423"/>
        <end position="443"/>
    </location>
</feature>